<dbReference type="PROSITE" id="PS00409">
    <property type="entry name" value="PROKAR_NTER_METHYL"/>
    <property type="match status" value="1"/>
</dbReference>
<organism evidence="1 2">
    <name type="scientific">Rubellicoccus peritrichatus</name>
    <dbReference type="NCBI Taxonomy" id="3080537"/>
    <lineage>
        <taxon>Bacteria</taxon>
        <taxon>Pseudomonadati</taxon>
        <taxon>Verrucomicrobiota</taxon>
        <taxon>Opitutia</taxon>
        <taxon>Puniceicoccales</taxon>
        <taxon>Cerasicoccaceae</taxon>
        <taxon>Rubellicoccus</taxon>
    </lineage>
</organism>
<gene>
    <name evidence="1" type="ORF">RZN69_06040</name>
</gene>
<accession>A0AAQ3QX91</accession>
<dbReference type="Gene3D" id="3.30.700.10">
    <property type="entry name" value="Glycoprotein, Type 4 Pilin"/>
    <property type="match status" value="1"/>
</dbReference>
<dbReference type="EMBL" id="CP136920">
    <property type="protein sequence ID" value="WOO42645.1"/>
    <property type="molecule type" value="Genomic_DNA"/>
</dbReference>
<dbReference type="Pfam" id="PF07963">
    <property type="entry name" value="N_methyl"/>
    <property type="match status" value="1"/>
</dbReference>
<dbReference type="AlphaFoldDB" id="A0AAQ3QX91"/>
<evidence type="ECO:0000313" key="2">
    <source>
        <dbReference type="Proteomes" id="UP001304300"/>
    </source>
</evidence>
<proteinExistence type="predicted"/>
<dbReference type="SUPFAM" id="SSF54523">
    <property type="entry name" value="Pili subunits"/>
    <property type="match status" value="1"/>
</dbReference>
<dbReference type="NCBIfam" id="TIGR02532">
    <property type="entry name" value="IV_pilin_GFxxxE"/>
    <property type="match status" value="1"/>
</dbReference>
<sequence length="296" mass="32465">MKRDKKICCNHKGMTLIELLAGIAIVGVLGTIVYAASASALSQADAVSESATARQMVTAFLLYPQDNGGSFPRGKGVEQRPIEGFGGNVFGSGEPTAMRWPWKVAGMMDGGARGLFTDVHQPIYHHMSQRDNEYHVSLIPSLGLNYVLVGGNYENGTVSPEAVDRQGRGDRTGTPRYPFDYCVTRLDTAYQPGKLIVFVSTFSFLLPTGWTGDESTTGYYIAEPPKSPSGANWGNYNEEIPASMGHVHLRHNDKAVVAHLDGSVAMLNEDELRDMTRWSNQAAKFNDPNFSNWKQR</sequence>
<name>A0AAQ3QX91_9BACT</name>
<protein>
    <submittedName>
        <fullName evidence="1">Prepilin-type N-terminal cleavage/methylation domain-containing protein</fullName>
    </submittedName>
</protein>
<keyword evidence="2" id="KW-1185">Reference proteome</keyword>
<evidence type="ECO:0000313" key="1">
    <source>
        <dbReference type="EMBL" id="WOO42645.1"/>
    </source>
</evidence>
<dbReference type="RefSeq" id="WP_317835170.1">
    <property type="nucleotide sequence ID" value="NZ_CP136920.1"/>
</dbReference>
<dbReference type="InterPro" id="IPR012902">
    <property type="entry name" value="N_methyl_site"/>
</dbReference>
<dbReference type="Proteomes" id="UP001304300">
    <property type="component" value="Chromosome"/>
</dbReference>
<reference evidence="1 2" key="1">
    <citation type="submission" date="2023-10" db="EMBL/GenBank/DDBJ databases">
        <title>Rubellicoccus peritrichatus gen. nov., sp. nov., isolated from an algae of coral reef tank.</title>
        <authorList>
            <person name="Luo J."/>
        </authorList>
    </citation>
    <scope>NUCLEOTIDE SEQUENCE [LARGE SCALE GENOMIC DNA]</scope>
    <source>
        <strain evidence="1 2">CR14</strain>
    </source>
</reference>
<dbReference type="InterPro" id="IPR045584">
    <property type="entry name" value="Pilin-like"/>
</dbReference>
<dbReference type="KEGG" id="puo:RZN69_06040"/>